<dbReference type="Proteomes" id="UP001244341">
    <property type="component" value="Chromosome 15b"/>
</dbReference>
<dbReference type="Pfam" id="PF01931">
    <property type="entry name" value="NTPase_I-T"/>
    <property type="match status" value="1"/>
</dbReference>
<comment type="catalytic activity">
    <reaction evidence="11">
        <text>XTP + H2O = XDP + phosphate + H(+)</text>
        <dbReference type="Rhea" id="RHEA:28406"/>
        <dbReference type="ChEBI" id="CHEBI:15377"/>
        <dbReference type="ChEBI" id="CHEBI:15378"/>
        <dbReference type="ChEBI" id="CHEBI:43474"/>
        <dbReference type="ChEBI" id="CHEBI:59884"/>
        <dbReference type="ChEBI" id="CHEBI:61314"/>
        <dbReference type="EC" id="3.6.1.73"/>
    </reaction>
</comment>
<dbReference type="EMBL" id="CP126222">
    <property type="protein sequence ID" value="WIA22574.1"/>
    <property type="molecule type" value="Genomic_DNA"/>
</dbReference>
<dbReference type="SUPFAM" id="SSF52972">
    <property type="entry name" value="ITPase-like"/>
    <property type="match status" value="1"/>
</dbReference>
<evidence type="ECO:0000256" key="11">
    <source>
        <dbReference type="ARBA" id="ARBA00048781"/>
    </source>
</evidence>
<keyword evidence="3" id="KW-0479">Metal-binding</keyword>
<dbReference type="InterPro" id="IPR050299">
    <property type="entry name" value="YjjX_NTPase"/>
</dbReference>
<evidence type="ECO:0000256" key="7">
    <source>
        <dbReference type="ARBA" id="ARBA00023080"/>
    </source>
</evidence>
<comment type="cofactor">
    <cofactor evidence="1">
        <name>Mn(2+)</name>
        <dbReference type="ChEBI" id="CHEBI:29035"/>
    </cofactor>
</comment>
<gene>
    <name evidence="14" type="ORF">OEZ85_001006</name>
</gene>
<sequence>MGGLLVPGGDRLVVVASKNPAKIAAATAAVQRCFPRRRMVIQGVESESGVPGQPLGDEETLKGAVNRIHSIHRQRQDWPKDALLVSIEGGLLQRGSDGLHCFAWAAVKQASAAAGAISTARSAEFLLPRQLADLVLQQGLELGAADDMLFGRFESGKGSGTVGHLTHDVVTRADYHEQVVAMALIPYMNPGLYPEPWFVDKAFQKWHVNYNFKAFDNVSLPLDLVIWLACWATAPSQSLLQMLTALCCLAAVLALALHWRYPDFYTKHRTAITTARRMLTLPYVQQFAVRAGHPSGPVSAAVLHLLVKTGALHNFVGSLFFLDGWRVAAINSLVGLTVLRSTVRPSCSQLLAGPFADSAAWRRLAAALDRAAAGVFRRKLHQPALALAVCSTTVSSMQVLLSCASVYATFLIERGCRLRFKQQHLPASVAAMQGHVYALPWWLELPQVLLQLWVPLVLTWLAAGAWYGLGTAS</sequence>
<keyword evidence="8" id="KW-0464">Manganese</keyword>
<keyword evidence="12" id="KW-0812">Transmembrane</keyword>
<dbReference type="InterPro" id="IPR026533">
    <property type="entry name" value="NTPase/PRRC1"/>
</dbReference>
<evidence type="ECO:0000256" key="12">
    <source>
        <dbReference type="SAM" id="Phobius"/>
    </source>
</evidence>
<dbReference type="HAMAP" id="MF_00648">
    <property type="entry name" value="Non_canon_purine_NTPase_YjjX"/>
    <property type="match status" value="1"/>
</dbReference>
<evidence type="ECO:0000256" key="6">
    <source>
        <dbReference type="ARBA" id="ARBA00022842"/>
    </source>
</evidence>
<reference evidence="14 15" key="1">
    <citation type="submission" date="2023-05" db="EMBL/GenBank/DDBJ databases">
        <title>A 100% complete, gapless, phased diploid assembly of the Scenedesmus obliquus UTEX 3031 genome.</title>
        <authorList>
            <person name="Biondi T.C."/>
            <person name="Hanschen E.R."/>
            <person name="Kwon T."/>
            <person name="Eng W."/>
            <person name="Kruse C.P.S."/>
            <person name="Koehler S.I."/>
            <person name="Kunde Y."/>
            <person name="Gleasner C.D."/>
            <person name="You Mak K.T."/>
            <person name="Polle J."/>
            <person name="Hovde B.T."/>
            <person name="Starkenburg S.R."/>
        </authorList>
    </citation>
    <scope>NUCLEOTIDE SEQUENCE [LARGE SCALE GENOMIC DNA]</scope>
    <source>
        <strain evidence="14 15">DOE0152z</strain>
    </source>
</reference>
<evidence type="ECO:0000256" key="9">
    <source>
        <dbReference type="ARBA" id="ARBA00038901"/>
    </source>
</evidence>
<evidence type="ECO:0000256" key="1">
    <source>
        <dbReference type="ARBA" id="ARBA00001936"/>
    </source>
</evidence>
<dbReference type="EC" id="3.6.1.73" evidence="9"/>
<evidence type="ECO:0000256" key="10">
    <source>
        <dbReference type="ARBA" id="ARBA00048174"/>
    </source>
</evidence>
<evidence type="ECO:0000256" key="8">
    <source>
        <dbReference type="ARBA" id="ARBA00023211"/>
    </source>
</evidence>
<evidence type="ECO:0000256" key="4">
    <source>
        <dbReference type="ARBA" id="ARBA00022741"/>
    </source>
</evidence>
<feature type="domain" description="Non-canonical purine NTP phosphatase/PRRC1" evidence="13">
    <location>
        <begin position="16"/>
        <end position="188"/>
    </location>
</feature>
<keyword evidence="5" id="KW-0378">Hydrolase</keyword>
<keyword evidence="12" id="KW-1133">Transmembrane helix</keyword>
<protein>
    <recommendedName>
        <fullName evidence="9">inosine/xanthosine triphosphatase</fullName>
        <ecNumber evidence="9">3.6.1.73</ecNumber>
    </recommendedName>
</protein>
<evidence type="ECO:0000256" key="2">
    <source>
        <dbReference type="ARBA" id="ARBA00001946"/>
    </source>
</evidence>
<keyword evidence="15" id="KW-1185">Reference proteome</keyword>
<evidence type="ECO:0000313" key="15">
    <source>
        <dbReference type="Proteomes" id="UP001244341"/>
    </source>
</evidence>
<evidence type="ECO:0000256" key="3">
    <source>
        <dbReference type="ARBA" id="ARBA00022723"/>
    </source>
</evidence>
<organism evidence="14 15">
    <name type="scientific">Tetradesmus obliquus</name>
    <name type="common">Green alga</name>
    <name type="synonym">Acutodesmus obliquus</name>
    <dbReference type="NCBI Taxonomy" id="3088"/>
    <lineage>
        <taxon>Eukaryota</taxon>
        <taxon>Viridiplantae</taxon>
        <taxon>Chlorophyta</taxon>
        <taxon>core chlorophytes</taxon>
        <taxon>Chlorophyceae</taxon>
        <taxon>CS clade</taxon>
        <taxon>Sphaeropleales</taxon>
        <taxon>Scenedesmaceae</taxon>
        <taxon>Tetradesmus</taxon>
    </lineage>
</organism>
<accession>A0ABY8UMF7</accession>
<keyword evidence="12" id="KW-0472">Membrane</keyword>
<proteinExistence type="inferred from homology"/>
<dbReference type="PANTHER" id="PTHR34699">
    <property type="match status" value="1"/>
</dbReference>
<dbReference type="Gene3D" id="3.90.950.10">
    <property type="match status" value="1"/>
</dbReference>
<dbReference type="InterPro" id="IPR002786">
    <property type="entry name" value="Non_canon_purine_NTPase"/>
</dbReference>
<keyword evidence="4" id="KW-0547">Nucleotide-binding</keyword>
<keyword evidence="6" id="KW-0460">Magnesium</keyword>
<keyword evidence="7" id="KW-0546">Nucleotide metabolism</keyword>
<dbReference type="InterPro" id="IPR029001">
    <property type="entry name" value="ITPase-like_fam"/>
</dbReference>
<comment type="cofactor">
    <cofactor evidence="2">
        <name>Mg(2+)</name>
        <dbReference type="ChEBI" id="CHEBI:18420"/>
    </cofactor>
</comment>
<dbReference type="PANTHER" id="PTHR34699:SF2">
    <property type="entry name" value="NON-CANONICAL PURINE NTP PHOSPHATASE_PRRC1 DOMAIN-CONTAINING PROTEIN"/>
    <property type="match status" value="1"/>
</dbReference>
<name>A0ABY8UMF7_TETOB</name>
<feature type="transmembrane region" description="Helical" evidence="12">
    <location>
        <begin position="448"/>
        <end position="469"/>
    </location>
</feature>
<comment type="catalytic activity">
    <reaction evidence="10">
        <text>ITP + H2O = IDP + phosphate + H(+)</text>
        <dbReference type="Rhea" id="RHEA:28330"/>
        <dbReference type="ChEBI" id="CHEBI:15377"/>
        <dbReference type="ChEBI" id="CHEBI:15378"/>
        <dbReference type="ChEBI" id="CHEBI:43474"/>
        <dbReference type="ChEBI" id="CHEBI:58280"/>
        <dbReference type="ChEBI" id="CHEBI:61402"/>
        <dbReference type="EC" id="3.6.1.73"/>
    </reaction>
</comment>
<evidence type="ECO:0000313" key="14">
    <source>
        <dbReference type="EMBL" id="WIA22574.1"/>
    </source>
</evidence>
<evidence type="ECO:0000259" key="13">
    <source>
        <dbReference type="Pfam" id="PF01931"/>
    </source>
</evidence>
<evidence type="ECO:0000256" key="5">
    <source>
        <dbReference type="ARBA" id="ARBA00022801"/>
    </source>
</evidence>